<evidence type="ECO:0000256" key="3">
    <source>
        <dbReference type="ARBA" id="ARBA00022679"/>
    </source>
</evidence>
<evidence type="ECO:0000256" key="6">
    <source>
        <dbReference type="ARBA" id="ARBA00022989"/>
    </source>
</evidence>
<keyword evidence="3" id="KW-0808">Transferase</keyword>
<keyword evidence="7" id="KW-0333">Golgi apparatus</keyword>
<name>A0AAQ4EH12_AMBAM</name>
<evidence type="ECO:0000313" key="12">
    <source>
        <dbReference type="Proteomes" id="UP001321473"/>
    </source>
</evidence>
<dbReference type="PANTHER" id="PTHR14647">
    <property type="entry name" value="GALACTOSE-3-O-SULFOTRANSFERASE"/>
    <property type="match status" value="1"/>
</dbReference>
<keyword evidence="10" id="KW-0732">Signal</keyword>
<feature type="chain" id="PRO_5042901095" description="Galactose-3-o-sulfotransferase" evidence="10">
    <location>
        <begin position="19"/>
        <end position="421"/>
    </location>
</feature>
<evidence type="ECO:0000256" key="8">
    <source>
        <dbReference type="ARBA" id="ARBA00023136"/>
    </source>
</evidence>
<dbReference type="GO" id="GO:0000139">
    <property type="term" value="C:Golgi membrane"/>
    <property type="evidence" value="ECO:0007669"/>
    <property type="project" value="UniProtKB-SubCell"/>
</dbReference>
<evidence type="ECO:0000256" key="2">
    <source>
        <dbReference type="ARBA" id="ARBA00008124"/>
    </source>
</evidence>
<dbReference type="PANTHER" id="PTHR14647:SF87">
    <property type="entry name" value="PUTATIVE-RELATED"/>
    <property type="match status" value="1"/>
</dbReference>
<dbReference type="InterPro" id="IPR027417">
    <property type="entry name" value="P-loop_NTPase"/>
</dbReference>
<evidence type="ECO:0000256" key="4">
    <source>
        <dbReference type="ARBA" id="ARBA00022692"/>
    </source>
</evidence>
<keyword evidence="12" id="KW-1185">Reference proteome</keyword>
<dbReference type="Proteomes" id="UP001321473">
    <property type="component" value="Unassembled WGS sequence"/>
</dbReference>
<keyword evidence="5" id="KW-0735">Signal-anchor</keyword>
<keyword evidence="4" id="KW-0812">Transmembrane</keyword>
<comment type="similarity">
    <text evidence="2">Belongs to the galactose-3-O-sulfotransferase family.</text>
</comment>
<evidence type="ECO:0008006" key="13">
    <source>
        <dbReference type="Google" id="ProtNLM"/>
    </source>
</evidence>
<evidence type="ECO:0000256" key="7">
    <source>
        <dbReference type="ARBA" id="ARBA00023034"/>
    </source>
</evidence>
<comment type="subcellular location">
    <subcellularLocation>
        <location evidence="1">Golgi apparatus membrane</location>
        <topology evidence="1">Single-pass type II membrane protein</topology>
    </subcellularLocation>
</comment>
<dbReference type="Pfam" id="PF06990">
    <property type="entry name" value="Gal-3-0_sulfotr"/>
    <property type="match status" value="1"/>
</dbReference>
<evidence type="ECO:0000313" key="11">
    <source>
        <dbReference type="EMBL" id="KAK8773970.1"/>
    </source>
</evidence>
<dbReference type="InterPro" id="IPR009729">
    <property type="entry name" value="Gal-3-0_sulfotransfrase"/>
</dbReference>
<evidence type="ECO:0000256" key="9">
    <source>
        <dbReference type="ARBA" id="ARBA00023180"/>
    </source>
</evidence>
<proteinExistence type="inferred from homology"/>
<organism evidence="11 12">
    <name type="scientific">Amblyomma americanum</name>
    <name type="common">Lone star tick</name>
    <dbReference type="NCBI Taxonomy" id="6943"/>
    <lineage>
        <taxon>Eukaryota</taxon>
        <taxon>Metazoa</taxon>
        <taxon>Ecdysozoa</taxon>
        <taxon>Arthropoda</taxon>
        <taxon>Chelicerata</taxon>
        <taxon>Arachnida</taxon>
        <taxon>Acari</taxon>
        <taxon>Parasitiformes</taxon>
        <taxon>Ixodida</taxon>
        <taxon>Ixodoidea</taxon>
        <taxon>Ixodidae</taxon>
        <taxon>Amblyomminae</taxon>
        <taxon>Amblyomma</taxon>
    </lineage>
</organism>
<dbReference type="GO" id="GO:0001733">
    <property type="term" value="F:galactosylceramide sulfotransferase activity"/>
    <property type="evidence" value="ECO:0007669"/>
    <property type="project" value="InterPro"/>
</dbReference>
<keyword evidence="6" id="KW-1133">Transmembrane helix</keyword>
<gene>
    <name evidence="11" type="ORF">V5799_011496</name>
</gene>
<evidence type="ECO:0000256" key="5">
    <source>
        <dbReference type="ARBA" id="ARBA00022968"/>
    </source>
</evidence>
<keyword evidence="9" id="KW-0325">Glycoprotein</keyword>
<evidence type="ECO:0000256" key="1">
    <source>
        <dbReference type="ARBA" id="ARBA00004323"/>
    </source>
</evidence>
<feature type="signal peptide" evidence="10">
    <location>
        <begin position="1"/>
        <end position="18"/>
    </location>
</feature>
<dbReference type="EMBL" id="JARKHS020016007">
    <property type="protein sequence ID" value="KAK8773970.1"/>
    <property type="molecule type" value="Genomic_DNA"/>
</dbReference>
<dbReference type="SUPFAM" id="SSF52540">
    <property type="entry name" value="P-loop containing nucleoside triphosphate hydrolases"/>
    <property type="match status" value="1"/>
</dbReference>
<protein>
    <recommendedName>
        <fullName evidence="13">Galactose-3-o-sulfotransferase</fullName>
    </recommendedName>
</protein>
<reference evidence="11 12" key="1">
    <citation type="journal article" date="2023" name="Arcadia Sci">
        <title>De novo assembly of a long-read Amblyomma americanum tick genome.</title>
        <authorList>
            <person name="Chou S."/>
            <person name="Poskanzer K.E."/>
            <person name="Rollins M."/>
            <person name="Thuy-Boun P.S."/>
        </authorList>
    </citation>
    <scope>NUCLEOTIDE SEQUENCE [LARGE SCALE GENOMIC DNA]</scope>
    <source>
        <strain evidence="11">F_SG_1</strain>
        <tissue evidence="11">Salivary glands</tissue>
    </source>
</reference>
<keyword evidence="8" id="KW-0472">Membrane</keyword>
<comment type="caution">
    <text evidence="11">The sequence shown here is derived from an EMBL/GenBank/DDBJ whole genome shotgun (WGS) entry which is preliminary data.</text>
</comment>
<accession>A0AAQ4EH12</accession>
<sequence length="421" mass="48685">MWAPACSLAMPSRHPVFAVLLLVPLCLLFSATMIFKPVFNFTGRARPMPSTSSPEPQCTPRSSLCFLKTHKCASSAMQNILMRYGERHGLAFALPPFGLYLGNPAFFNRTQVMGSPPFDMLVHHTRFYEEEVRAVLKPDAVFVTIVREPAALFESLFSYYDLEANIKVKLEQLPSAVNNASLNEQIQDLLPGQRGHRHGINQMSFDLGFDIEQADNATAVQAFIEHVDTLFDLVMVAERINESLILLRHLLCWDMDDVVVFRLNARQNGFRRPMSSKLADELRALNAVDSLLYEHFLRRFEQRVQAFGWERMEKELTLLEQRTQFWYQRCVAQEVAADTRDKNIYTAKVLTLQRRNGSGEVCFWMTAPERLFTKQLRINQLYKDPGLREAIAKTRLKLMRRMGRRRKKRLRDDVNGTRLHR</sequence>
<dbReference type="GO" id="GO:0009247">
    <property type="term" value="P:glycolipid biosynthetic process"/>
    <property type="evidence" value="ECO:0007669"/>
    <property type="project" value="InterPro"/>
</dbReference>
<dbReference type="Gene3D" id="3.40.50.300">
    <property type="entry name" value="P-loop containing nucleotide triphosphate hydrolases"/>
    <property type="match status" value="1"/>
</dbReference>
<dbReference type="AlphaFoldDB" id="A0AAQ4EH12"/>
<evidence type="ECO:0000256" key="10">
    <source>
        <dbReference type="SAM" id="SignalP"/>
    </source>
</evidence>